<evidence type="ECO:0000256" key="14">
    <source>
        <dbReference type="SAM" id="SignalP"/>
    </source>
</evidence>
<keyword evidence="7 13" id="KW-0472">Membrane</keyword>
<evidence type="ECO:0000256" key="13">
    <source>
        <dbReference type="SAM" id="Phobius"/>
    </source>
</evidence>
<dbReference type="InterPro" id="IPR013783">
    <property type="entry name" value="Ig-like_fold"/>
</dbReference>
<evidence type="ECO:0000256" key="1">
    <source>
        <dbReference type="ARBA" id="ARBA00004479"/>
    </source>
</evidence>
<dbReference type="SUPFAM" id="SSF48726">
    <property type="entry name" value="Immunoglobulin"/>
    <property type="match status" value="4"/>
</dbReference>
<feature type="compositionally biased region" description="Pro residues" evidence="12">
    <location>
        <begin position="539"/>
        <end position="548"/>
    </location>
</feature>
<keyword evidence="6 13" id="KW-1133">Transmembrane helix</keyword>
<dbReference type="InterPro" id="IPR003598">
    <property type="entry name" value="Ig_sub2"/>
</dbReference>
<dbReference type="InterPro" id="IPR051036">
    <property type="entry name" value="SIGLEC"/>
</dbReference>
<evidence type="ECO:0000256" key="11">
    <source>
        <dbReference type="ARBA" id="ARBA00038361"/>
    </source>
</evidence>
<protein>
    <recommendedName>
        <fullName evidence="15">Ig-like domain-containing protein</fullName>
    </recommendedName>
</protein>
<comment type="subcellular location">
    <subcellularLocation>
        <location evidence="1">Membrane</location>
        <topology evidence="1">Single-pass type I membrane protein</topology>
    </subcellularLocation>
</comment>
<dbReference type="PROSITE" id="PS50835">
    <property type="entry name" value="IG_LIKE"/>
    <property type="match status" value="2"/>
</dbReference>
<comment type="similarity">
    <text evidence="11">Belongs to the immunoglobulin superfamily. SIGLEC (sialic acid binding Ig-like lectin) family.</text>
</comment>
<dbReference type="InterPro" id="IPR003599">
    <property type="entry name" value="Ig_sub"/>
</dbReference>
<sequence length="592" mass="63942">MLLPLLLSLLSEGTRAQEYRLQAASSVMVQEGLCVFVPCSLTYPQDSWTSDTPAYGYWFRSETHTISGFPVATNRPDREVQADTQGRFLLMGDPSQYNCSLLLREARREDSGWYLFRLERGPQVKYNFKQWLYLDVADAPKDLVISVSWDKASAPEPLAGVRLLEAPKGRSLRLLCAADSQPPATLTWLLGDRVLSRSLPSGPTSLALELPGLEPADSGHYTCHAANGRGSQNRSLDLAVQYPPESLTVIVSQGNRTVLENLGNGTALPVLEGQSLRLVCSTHSQPPAQLSWARGTQTLSRSQPSEPGVLELPRVQPEHEGALTCLAQNPLGSLRVFLSLSVQYPPQLQGPSCSWEAGGLCCSCSSRARPAPSLRWRLGERLLAGNSSGNSSHASFTVTSSSAGPWANSSLSLRGELGSDLRLSCEARNVQGAQSVTILLLPDEGLASVAFSKGVYLGIGVTTLLFLCLILIIVKMLRKKPAQPAVPRAKVSRSSTILDYINVVPKVRTQKAKPGSPSQTPAPGAHSPEPRRKQKGPHGPAPTAPPQAPQALRSECGQEELHYAALSFPGPRPWAASTSAETHVDYAEIKFH</sequence>
<dbReference type="Bgee" id="ENSOCUG00000010270">
    <property type="expression patterns" value="Expressed in blood and 10 other cell types or tissues"/>
</dbReference>
<evidence type="ECO:0000256" key="5">
    <source>
        <dbReference type="ARBA" id="ARBA00022889"/>
    </source>
</evidence>
<dbReference type="GeneTree" id="ENSGT01150000286907"/>
<feature type="domain" description="Ig-like" evidence="15">
    <location>
        <begin position="244"/>
        <end position="341"/>
    </location>
</feature>
<evidence type="ECO:0000313" key="17">
    <source>
        <dbReference type="Proteomes" id="UP000001811"/>
    </source>
</evidence>
<accession>A0A5F9DEA8</accession>
<reference evidence="16" key="3">
    <citation type="submission" date="2025-09" db="UniProtKB">
        <authorList>
            <consortium name="Ensembl"/>
        </authorList>
    </citation>
    <scope>IDENTIFICATION</scope>
    <source>
        <strain evidence="16">Thorbecke</strain>
    </source>
</reference>
<evidence type="ECO:0000259" key="15">
    <source>
        <dbReference type="PROSITE" id="PS50835"/>
    </source>
</evidence>
<organism evidence="16 17">
    <name type="scientific">Oryctolagus cuniculus</name>
    <name type="common">Rabbit</name>
    <dbReference type="NCBI Taxonomy" id="9986"/>
    <lineage>
        <taxon>Eukaryota</taxon>
        <taxon>Metazoa</taxon>
        <taxon>Chordata</taxon>
        <taxon>Craniata</taxon>
        <taxon>Vertebrata</taxon>
        <taxon>Euteleostomi</taxon>
        <taxon>Mammalia</taxon>
        <taxon>Eutheria</taxon>
        <taxon>Euarchontoglires</taxon>
        <taxon>Glires</taxon>
        <taxon>Lagomorpha</taxon>
        <taxon>Leporidae</taxon>
        <taxon>Oryctolagus</taxon>
    </lineage>
</organism>
<dbReference type="FunFam" id="2.60.40.10:FF:000829">
    <property type="entry name" value="Sialic acid-binding Ig-like lectin 8"/>
    <property type="match status" value="1"/>
</dbReference>
<evidence type="ECO:0000256" key="9">
    <source>
        <dbReference type="ARBA" id="ARBA00023180"/>
    </source>
</evidence>
<keyword evidence="10" id="KW-0393">Immunoglobulin domain</keyword>
<feature type="region of interest" description="Disordered" evidence="12">
    <location>
        <begin position="509"/>
        <end position="556"/>
    </location>
</feature>
<keyword evidence="8" id="KW-1015">Disulfide bond</keyword>
<dbReference type="Pfam" id="PF13927">
    <property type="entry name" value="Ig_3"/>
    <property type="match status" value="2"/>
</dbReference>
<keyword evidence="5" id="KW-0130">Cell adhesion</keyword>
<feature type="domain" description="Ig-like" evidence="15">
    <location>
        <begin position="155"/>
        <end position="239"/>
    </location>
</feature>
<dbReference type="InterPro" id="IPR007110">
    <property type="entry name" value="Ig-like_dom"/>
</dbReference>
<dbReference type="SMART" id="SM00408">
    <property type="entry name" value="IGc2"/>
    <property type="match status" value="2"/>
</dbReference>
<dbReference type="GO" id="GO:0005886">
    <property type="term" value="C:plasma membrane"/>
    <property type="evidence" value="ECO:0007669"/>
    <property type="project" value="TreeGrafter"/>
</dbReference>
<reference evidence="16 17" key="1">
    <citation type="journal article" date="2011" name="Nature">
        <title>A high-resolution map of human evolutionary constraint using 29 mammals.</title>
        <authorList>
            <person name="Lindblad-Toh K."/>
            <person name="Garber M."/>
            <person name="Zuk O."/>
            <person name="Lin M.F."/>
            <person name="Parker B.J."/>
            <person name="Washietl S."/>
            <person name="Kheradpour P."/>
            <person name="Ernst J."/>
            <person name="Jordan G."/>
            <person name="Mauceli E."/>
            <person name="Ward L.D."/>
            <person name="Lowe C.B."/>
            <person name="Holloway A.K."/>
            <person name="Clamp M."/>
            <person name="Gnerre S."/>
            <person name="Alfoldi J."/>
            <person name="Beal K."/>
            <person name="Chang J."/>
            <person name="Clawson H."/>
            <person name="Cuff J."/>
            <person name="Di Palma F."/>
            <person name="Fitzgerald S."/>
            <person name="Flicek P."/>
            <person name="Guttman M."/>
            <person name="Hubisz M.J."/>
            <person name="Jaffe D.B."/>
            <person name="Jungreis I."/>
            <person name="Kent W.J."/>
            <person name="Kostka D."/>
            <person name="Lara M."/>
            <person name="Martins A.L."/>
            <person name="Massingham T."/>
            <person name="Moltke I."/>
            <person name="Raney B.J."/>
            <person name="Rasmussen M.D."/>
            <person name="Robinson J."/>
            <person name="Stark A."/>
            <person name="Vilella A.J."/>
            <person name="Wen J."/>
            <person name="Xie X."/>
            <person name="Zody M.C."/>
            <person name="Baldwin J."/>
            <person name="Bloom T."/>
            <person name="Chin C.W."/>
            <person name="Heiman D."/>
            <person name="Nicol R."/>
            <person name="Nusbaum C."/>
            <person name="Young S."/>
            <person name="Wilkinson J."/>
            <person name="Worley K.C."/>
            <person name="Kovar C.L."/>
            <person name="Muzny D.M."/>
            <person name="Gibbs R.A."/>
            <person name="Cree A."/>
            <person name="Dihn H.H."/>
            <person name="Fowler G."/>
            <person name="Jhangiani S."/>
            <person name="Joshi V."/>
            <person name="Lee S."/>
            <person name="Lewis L.R."/>
            <person name="Nazareth L.V."/>
            <person name="Okwuonu G."/>
            <person name="Santibanez J."/>
            <person name="Warren W.C."/>
            <person name="Mardis E.R."/>
            <person name="Weinstock G.M."/>
            <person name="Wilson R.K."/>
            <person name="Delehaunty K."/>
            <person name="Dooling D."/>
            <person name="Fronik C."/>
            <person name="Fulton L."/>
            <person name="Fulton B."/>
            <person name="Graves T."/>
            <person name="Minx P."/>
            <person name="Sodergren E."/>
            <person name="Birney E."/>
            <person name="Margulies E.H."/>
            <person name="Herrero J."/>
            <person name="Green E.D."/>
            <person name="Haussler D."/>
            <person name="Siepel A."/>
            <person name="Goldman N."/>
            <person name="Pollard K.S."/>
            <person name="Pedersen J.S."/>
            <person name="Lander E.S."/>
            <person name="Kellis M."/>
        </authorList>
    </citation>
    <scope>NUCLEOTIDE SEQUENCE [LARGE SCALE GENOMIC DNA]</scope>
    <source>
        <strain evidence="17">Thorbecke</strain>
    </source>
</reference>
<evidence type="ECO:0000256" key="10">
    <source>
        <dbReference type="ARBA" id="ARBA00023319"/>
    </source>
</evidence>
<feature type="signal peptide" evidence="14">
    <location>
        <begin position="1"/>
        <end position="16"/>
    </location>
</feature>
<dbReference type="GO" id="GO:0007155">
    <property type="term" value="P:cell adhesion"/>
    <property type="evidence" value="ECO:0007669"/>
    <property type="project" value="UniProtKB-KW"/>
</dbReference>
<dbReference type="Ensembl" id="ENSOCUT00000054856.1">
    <property type="protein sequence ID" value="ENSOCUP00000044605.1"/>
    <property type="gene ID" value="ENSOCUG00000010270.4"/>
</dbReference>
<dbReference type="PANTHER" id="PTHR12035:SF115">
    <property type="entry name" value="SIALIC ACID-BINDING IG-LIKE LECTIN 10"/>
    <property type="match status" value="1"/>
</dbReference>
<dbReference type="AlphaFoldDB" id="A0A5F9DEA8"/>
<keyword evidence="3 14" id="KW-0732">Signal</keyword>
<evidence type="ECO:0000256" key="6">
    <source>
        <dbReference type="ARBA" id="ARBA00022989"/>
    </source>
</evidence>
<evidence type="ECO:0000256" key="12">
    <source>
        <dbReference type="SAM" id="MobiDB-lite"/>
    </source>
</evidence>
<feature type="transmembrane region" description="Helical" evidence="13">
    <location>
        <begin position="455"/>
        <end position="474"/>
    </location>
</feature>
<reference evidence="16" key="2">
    <citation type="submission" date="2025-08" db="UniProtKB">
        <authorList>
            <consortium name="Ensembl"/>
        </authorList>
    </citation>
    <scope>IDENTIFICATION</scope>
    <source>
        <strain evidence="16">Thorbecke</strain>
    </source>
</reference>
<keyword evidence="4" id="KW-0430">Lectin</keyword>
<dbReference type="SMART" id="SM00409">
    <property type="entry name" value="IG"/>
    <property type="match status" value="3"/>
</dbReference>
<evidence type="ECO:0000256" key="2">
    <source>
        <dbReference type="ARBA" id="ARBA00022692"/>
    </source>
</evidence>
<dbReference type="InterPro" id="IPR036179">
    <property type="entry name" value="Ig-like_dom_sf"/>
</dbReference>
<dbReference type="Proteomes" id="UP000001811">
    <property type="component" value="Unplaced"/>
</dbReference>
<evidence type="ECO:0000256" key="8">
    <source>
        <dbReference type="ARBA" id="ARBA00023157"/>
    </source>
</evidence>
<dbReference type="Gene3D" id="2.60.40.10">
    <property type="entry name" value="Immunoglobulins"/>
    <property type="match status" value="3"/>
</dbReference>
<proteinExistence type="inferred from homology"/>
<dbReference type="Pfam" id="PF07686">
    <property type="entry name" value="V-set"/>
    <property type="match status" value="1"/>
</dbReference>
<dbReference type="InterPro" id="IPR013106">
    <property type="entry name" value="Ig_V-set"/>
</dbReference>
<name>A0A5F9DEA8_RABIT</name>
<feature type="chain" id="PRO_5023858800" description="Ig-like domain-containing protein" evidence="14">
    <location>
        <begin position="17"/>
        <end position="592"/>
    </location>
</feature>
<evidence type="ECO:0000256" key="7">
    <source>
        <dbReference type="ARBA" id="ARBA00023136"/>
    </source>
</evidence>
<dbReference type="GO" id="GO:0030246">
    <property type="term" value="F:carbohydrate binding"/>
    <property type="evidence" value="ECO:0007669"/>
    <property type="project" value="UniProtKB-KW"/>
</dbReference>
<dbReference type="PANTHER" id="PTHR12035">
    <property type="entry name" value="SIALIC ACID BINDING IMMUNOGLOBULIN-LIKE LECTIN"/>
    <property type="match status" value="1"/>
</dbReference>
<evidence type="ECO:0000256" key="4">
    <source>
        <dbReference type="ARBA" id="ARBA00022734"/>
    </source>
</evidence>
<keyword evidence="17" id="KW-1185">Reference proteome</keyword>
<keyword evidence="9" id="KW-0325">Glycoprotein</keyword>
<evidence type="ECO:0000313" key="16">
    <source>
        <dbReference type="Ensembl" id="ENSOCUP00000044605.1"/>
    </source>
</evidence>
<evidence type="ECO:0000256" key="3">
    <source>
        <dbReference type="ARBA" id="ARBA00022729"/>
    </source>
</evidence>
<dbReference type="GO" id="GO:0033691">
    <property type="term" value="F:sialic acid binding"/>
    <property type="evidence" value="ECO:0007669"/>
    <property type="project" value="TreeGrafter"/>
</dbReference>
<keyword evidence="2 13" id="KW-0812">Transmembrane</keyword>